<reference evidence="1 2" key="2">
    <citation type="submission" date="2018-12" db="EMBL/GenBank/DDBJ databases">
        <title>Simiduia agarivorans gen. nov., sp. nov., a marine, agarolytic bacterium isolated from shallow coastal water from Keelung, Taiwan.</title>
        <authorList>
            <person name="Shieh W.Y."/>
        </authorList>
    </citation>
    <scope>NUCLEOTIDE SEQUENCE [LARGE SCALE GENOMIC DNA]</scope>
    <source>
        <strain evidence="1 2">GTF-13</strain>
    </source>
</reference>
<name>A0A3P3VM31_9GAMM</name>
<dbReference type="AlphaFoldDB" id="A0A3P3VM31"/>
<accession>A0A3P3VM31</accession>
<reference evidence="1 2" key="1">
    <citation type="submission" date="2018-08" db="EMBL/GenBank/DDBJ databases">
        <authorList>
            <person name="Khan S.A."/>
        </authorList>
    </citation>
    <scope>NUCLEOTIDE SEQUENCE [LARGE SCALE GENOMIC DNA]</scope>
    <source>
        <strain evidence="1 2">GTF-13</strain>
    </source>
</reference>
<sequence length="107" mass="12422">MQPSFVFFNIRNNLSGDHITDYFTANLFDPNFCDAILDGCIRLITLAFFSIKINANKSFMEVKWTTHPPNPIGGIDNINYDNSMTRWNLENNIFSRFKQTPIEKIII</sequence>
<evidence type="ECO:0000313" key="2">
    <source>
        <dbReference type="Proteomes" id="UP000280792"/>
    </source>
</evidence>
<protein>
    <submittedName>
        <fullName evidence="1">Uncharacterized protein</fullName>
    </submittedName>
</protein>
<organism evidence="1 2">
    <name type="scientific">Aestuariirhabdus litorea</name>
    <dbReference type="NCBI Taxonomy" id="2528527"/>
    <lineage>
        <taxon>Bacteria</taxon>
        <taxon>Pseudomonadati</taxon>
        <taxon>Pseudomonadota</taxon>
        <taxon>Gammaproteobacteria</taxon>
        <taxon>Oceanospirillales</taxon>
        <taxon>Aestuariirhabdaceae</taxon>
        <taxon>Aestuariirhabdus</taxon>
    </lineage>
</organism>
<proteinExistence type="predicted"/>
<gene>
    <name evidence="1" type="ORF">D0544_01345</name>
</gene>
<keyword evidence="2" id="KW-1185">Reference proteome</keyword>
<dbReference type="EMBL" id="QWEZ01000001">
    <property type="protein sequence ID" value="RRJ83795.1"/>
    <property type="molecule type" value="Genomic_DNA"/>
</dbReference>
<comment type="caution">
    <text evidence="1">The sequence shown here is derived from an EMBL/GenBank/DDBJ whole genome shotgun (WGS) entry which is preliminary data.</text>
</comment>
<dbReference type="Proteomes" id="UP000280792">
    <property type="component" value="Unassembled WGS sequence"/>
</dbReference>
<evidence type="ECO:0000313" key="1">
    <source>
        <dbReference type="EMBL" id="RRJ83795.1"/>
    </source>
</evidence>